<protein>
    <recommendedName>
        <fullName evidence="3">DEAD/DEAH-box helicase domain-containing protein</fullName>
    </recommendedName>
</protein>
<dbReference type="VEuPathDB" id="FungiDB:ASPGLDRAFT_97152"/>
<reference evidence="5" key="1">
    <citation type="journal article" date="2017" name="Genome Biol.">
        <title>Comparative genomics reveals high biological diversity and specific adaptations in the industrially and medically important fungal genus Aspergillus.</title>
        <authorList>
            <person name="de Vries R.P."/>
            <person name="Riley R."/>
            <person name="Wiebenga A."/>
            <person name="Aguilar-Osorio G."/>
            <person name="Amillis S."/>
            <person name="Uchima C.A."/>
            <person name="Anderluh G."/>
            <person name="Asadollahi M."/>
            <person name="Askin M."/>
            <person name="Barry K."/>
            <person name="Battaglia E."/>
            <person name="Bayram O."/>
            <person name="Benocci T."/>
            <person name="Braus-Stromeyer S.A."/>
            <person name="Caldana C."/>
            <person name="Canovas D."/>
            <person name="Cerqueira G.C."/>
            <person name="Chen F."/>
            <person name="Chen W."/>
            <person name="Choi C."/>
            <person name="Clum A."/>
            <person name="Dos Santos R.A."/>
            <person name="Damasio A.R."/>
            <person name="Diallinas G."/>
            <person name="Emri T."/>
            <person name="Fekete E."/>
            <person name="Flipphi M."/>
            <person name="Freyberg S."/>
            <person name="Gallo A."/>
            <person name="Gournas C."/>
            <person name="Habgood R."/>
            <person name="Hainaut M."/>
            <person name="Harispe M.L."/>
            <person name="Henrissat B."/>
            <person name="Hilden K.S."/>
            <person name="Hope R."/>
            <person name="Hossain A."/>
            <person name="Karabika E."/>
            <person name="Karaffa L."/>
            <person name="Karanyi Z."/>
            <person name="Krasevec N."/>
            <person name="Kuo A."/>
            <person name="Kusch H."/>
            <person name="LaButti K."/>
            <person name="Lagendijk E.L."/>
            <person name="Lapidus A."/>
            <person name="Levasseur A."/>
            <person name="Lindquist E."/>
            <person name="Lipzen A."/>
            <person name="Logrieco A.F."/>
            <person name="MacCabe A."/>
            <person name="Maekelae M.R."/>
            <person name="Malavazi I."/>
            <person name="Melin P."/>
            <person name="Meyer V."/>
            <person name="Mielnichuk N."/>
            <person name="Miskei M."/>
            <person name="Molnar A.P."/>
            <person name="Mule G."/>
            <person name="Ngan C.Y."/>
            <person name="Orejas M."/>
            <person name="Orosz E."/>
            <person name="Ouedraogo J.P."/>
            <person name="Overkamp K.M."/>
            <person name="Park H.-S."/>
            <person name="Perrone G."/>
            <person name="Piumi F."/>
            <person name="Punt P.J."/>
            <person name="Ram A.F."/>
            <person name="Ramon A."/>
            <person name="Rauscher S."/>
            <person name="Record E."/>
            <person name="Riano-Pachon D.M."/>
            <person name="Robert V."/>
            <person name="Roehrig J."/>
            <person name="Ruller R."/>
            <person name="Salamov A."/>
            <person name="Salih N.S."/>
            <person name="Samson R.A."/>
            <person name="Sandor E."/>
            <person name="Sanguinetti M."/>
            <person name="Schuetze T."/>
            <person name="Sepcic K."/>
            <person name="Shelest E."/>
            <person name="Sherlock G."/>
            <person name="Sophianopoulou V."/>
            <person name="Squina F.M."/>
            <person name="Sun H."/>
            <person name="Susca A."/>
            <person name="Todd R.B."/>
            <person name="Tsang A."/>
            <person name="Unkles S.E."/>
            <person name="van de Wiele N."/>
            <person name="van Rossen-Uffink D."/>
            <person name="Oliveira J.V."/>
            <person name="Vesth T.C."/>
            <person name="Visser J."/>
            <person name="Yu J.-H."/>
            <person name="Zhou M."/>
            <person name="Andersen M.R."/>
            <person name="Archer D.B."/>
            <person name="Baker S.E."/>
            <person name="Benoit I."/>
            <person name="Brakhage A.A."/>
            <person name="Braus G.H."/>
            <person name="Fischer R."/>
            <person name="Frisvad J.C."/>
            <person name="Goldman G.H."/>
            <person name="Houbraken J."/>
            <person name="Oakley B."/>
            <person name="Pocsi I."/>
            <person name="Scazzocchio C."/>
            <person name="Seiboth B."/>
            <person name="vanKuyk P.A."/>
            <person name="Wortman J."/>
            <person name="Dyer P.S."/>
            <person name="Grigoriev I.V."/>
        </authorList>
    </citation>
    <scope>NUCLEOTIDE SEQUENCE [LARGE SCALE GENOMIC DNA]</scope>
    <source>
        <strain evidence="5">CBS 516.65</strain>
    </source>
</reference>
<name>A0A1L9V3B3_ASPGL</name>
<dbReference type="GO" id="GO:0005737">
    <property type="term" value="C:cytoplasm"/>
    <property type="evidence" value="ECO:0007669"/>
    <property type="project" value="TreeGrafter"/>
</dbReference>
<proteinExistence type="inferred from homology"/>
<dbReference type="GO" id="GO:0000724">
    <property type="term" value="P:double-strand break repair via homologous recombination"/>
    <property type="evidence" value="ECO:0007669"/>
    <property type="project" value="TreeGrafter"/>
</dbReference>
<dbReference type="Pfam" id="PF00270">
    <property type="entry name" value="DEAD"/>
    <property type="match status" value="1"/>
</dbReference>
<dbReference type="Proteomes" id="UP000184300">
    <property type="component" value="Unassembled WGS sequence"/>
</dbReference>
<dbReference type="GeneID" id="34466861"/>
<evidence type="ECO:0000256" key="1">
    <source>
        <dbReference type="ARBA" id="ARBA00005446"/>
    </source>
</evidence>
<evidence type="ECO:0000313" key="4">
    <source>
        <dbReference type="EMBL" id="OJJ78410.1"/>
    </source>
</evidence>
<feature type="domain" description="DEAD/DEAH-box helicase" evidence="3">
    <location>
        <begin position="1"/>
        <end position="46"/>
    </location>
</feature>
<feature type="transmembrane region" description="Helical" evidence="2">
    <location>
        <begin position="12"/>
        <end position="32"/>
    </location>
</feature>
<evidence type="ECO:0000259" key="3">
    <source>
        <dbReference type="Pfam" id="PF00270"/>
    </source>
</evidence>
<dbReference type="InterPro" id="IPR011545">
    <property type="entry name" value="DEAD/DEAH_box_helicase_dom"/>
</dbReference>
<dbReference type="GO" id="GO:0005524">
    <property type="term" value="F:ATP binding"/>
    <property type="evidence" value="ECO:0007669"/>
    <property type="project" value="InterPro"/>
</dbReference>
<keyword evidence="2" id="KW-0812">Transmembrane</keyword>
<dbReference type="InterPro" id="IPR027417">
    <property type="entry name" value="P-loop_NTPase"/>
</dbReference>
<dbReference type="GO" id="GO:0043138">
    <property type="term" value="F:3'-5' DNA helicase activity"/>
    <property type="evidence" value="ECO:0007669"/>
    <property type="project" value="TreeGrafter"/>
</dbReference>
<dbReference type="PANTHER" id="PTHR13710:SF154">
    <property type="entry name" value="RECQ HELICASE, PUTATIVE (AFU_ORTHOLOGUE AFUA_6G14720)-RELATED"/>
    <property type="match status" value="1"/>
</dbReference>
<dbReference type="GO" id="GO:0005694">
    <property type="term" value="C:chromosome"/>
    <property type="evidence" value="ECO:0007669"/>
    <property type="project" value="TreeGrafter"/>
</dbReference>
<comment type="similarity">
    <text evidence="1">Belongs to the helicase family. RecQ subfamily.</text>
</comment>
<sequence length="70" mass="7514">MPTGGGKSMLFMLPAWVAPRGTTVVVVPLIALRGDLQQRCAKLGIPCVEWESRRPPDEASIVLVTPESAI</sequence>
<dbReference type="SUPFAM" id="SSF52540">
    <property type="entry name" value="P-loop containing nucleoside triphosphate hydrolases"/>
    <property type="match status" value="1"/>
</dbReference>
<keyword evidence="2" id="KW-0472">Membrane</keyword>
<feature type="non-terminal residue" evidence="4">
    <location>
        <position position="70"/>
    </location>
</feature>
<dbReference type="EMBL" id="KV878965">
    <property type="protein sequence ID" value="OJJ78410.1"/>
    <property type="molecule type" value="Genomic_DNA"/>
</dbReference>
<dbReference type="PANTHER" id="PTHR13710">
    <property type="entry name" value="DNA HELICASE RECQ FAMILY MEMBER"/>
    <property type="match status" value="1"/>
</dbReference>
<dbReference type="GO" id="GO:0009378">
    <property type="term" value="F:four-way junction helicase activity"/>
    <property type="evidence" value="ECO:0007669"/>
    <property type="project" value="TreeGrafter"/>
</dbReference>
<accession>A0A1L9V3B3</accession>
<dbReference type="RefSeq" id="XP_022395108.1">
    <property type="nucleotide sequence ID" value="XM_022550601.1"/>
</dbReference>
<evidence type="ECO:0000256" key="2">
    <source>
        <dbReference type="SAM" id="Phobius"/>
    </source>
</evidence>
<dbReference type="GO" id="GO:0003676">
    <property type="term" value="F:nucleic acid binding"/>
    <property type="evidence" value="ECO:0007669"/>
    <property type="project" value="InterPro"/>
</dbReference>
<dbReference type="OrthoDB" id="5153301at2759"/>
<keyword evidence="2" id="KW-1133">Transmembrane helix</keyword>
<organism evidence="4 5">
    <name type="scientific">Aspergillus glaucus CBS 516.65</name>
    <dbReference type="NCBI Taxonomy" id="1160497"/>
    <lineage>
        <taxon>Eukaryota</taxon>
        <taxon>Fungi</taxon>
        <taxon>Dikarya</taxon>
        <taxon>Ascomycota</taxon>
        <taxon>Pezizomycotina</taxon>
        <taxon>Eurotiomycetes</taxon>
        <taxon>Eurotiomycetidae</taxon>
        <taxon>Eurotiales</taxon>
        <taxon>Aspergillaceae</taxon>
        <taxon>Aspergillus</taxon>
        <taxon>Aspergillus subgen. Aspergillus</taxon>
    </lineage>
</organism>
<evidence type="ECO:0000313" key="5">
    <source>
        <dbReference type="Proteomes" id="UP000184300"/>
    </source>
</evidence>
<keyword evidence="5" id="KW-1185">Reference proteome</keyword>
<dbReference type="AlphaFoldDB" id="A0A1L9V3B3"/>
<gene>
    <name evidence="4" type="ORF">ASPGLDRAFT_97152</name>
</gene>
<dbReference type="STRING" id="1160497.A0A1L9V3B3"/>
<dbReference type="Gene3D" id="3.40.50.300">
    <property type="entry name" value="P-loop containing nucleotide triphosphate hydrolases"/>
    <property type="match status" value="1"/>
</dbReference>